<reference evidence="1" key="1">
    <citation type="submission" date="2022-01" db="EMBL/GenBank/DDBJ databases">
        <authorList>
            <person name="Wang Y."/>
        </authorList>
    </citation>
    <scope>NUCLEOTIDE SEQUENCE</scope>
    <source>
        <strain evidence="1">WB101</strain>
    </source>
</reference>
<dbReference type="InterPro" id="IPR010870">
    <property type="entry name" value="Porin_O/P"/>
</dbReference>
<dbReference type="Proteomes" id="UP001165366">
    <property type="component" value="Unassembled WGS sequence"/>
</dbReference>
<dbReference type="Gene3D" id="2.40.160.10">
    <property type="entry name" value="Porin"/>
    <property type="match status" value="1"/>
</dbReference>
<proteinExistence type="predicted"/>
<name>A0ABS9KGJ6_9BACT</name>
<evidence type="ECO:0000313" key="1">
    <source>
        <dbReference type="EMBL" id="MCG2589968.1"/>
    </source>
</evidence>
<reference evidence="1" key="2">
    <citation type="submission" date="2024-05" db="EMBL/GenBank/DDBJ databases">
        <title>Rhodohalobacter halophilus gen. nov., sp. nov., a moderately halophilic member of the family Balneolaceae.</title>
        <authorList>
            <person name="Xia J."/>
        </authorList>
    </citation>
    <scope>NUCLEOTIDE SEQUENCE</scope>
    <source>
        <strain evidence="1">WB101</strain>
    </source>
</reference>
<dbReference type="EMBL" id="JAKLWS010000023">
    <property type="protein sequence ID" value="MCG2589968.1"/>
    <property type="molecule type" value="Genomic_DNA"/>
</dbReference>
<dbReference type="InterPro" id="IPR023614">
    <property type="entry name" value="Porin_dom_sf"/>
</dbReference>
<dbReference type="Pfam" id="PF07396">
    <property type="entry name" value="Porin_O_P"/>
    <property type="match status" value="1"/>
</dbReference>
<accession>A0ABS9KGJ6</accession>
<evidence type="ECO:0000313" key="2">
    <source>
        <dbReference type="Proteomes" id="UP001165366"/>
    </source>
</evidence>
<protein>
    <submittedName>
        <fullName evidence="1">OprO/OprP family phosphate-selective porin</fullName>
    </submittedName>
</protein>
<keyword evidence="2" id="KW-1185">Reference proteome</keyword>
<gene>
    <name evidence="1" type="ORF">L6773_15430</name>
</gene>
<organism evidence="1 2">
    <name type="scientific">Rhodohalobacter sulfatireducens</name>
    <dbReference type="NCBI Taxonomy" id="2911366"/>
    <lineage>
        <taxon>Bacteria</taxon>
        <taxon>Pseudomonadati</taxon>
        <taxon>Balneolota</taxon>
        <taxon>Balneolia</taxon>
        <taxon>Balneolales</taxon>
        <taxon>Balneolaceae</taxon>
        <taxon>Rhodohalobacter</taxon>
    </lineage>
</organism>
<dbReference type="SUPFAM" id="SSF56935">
    <property type="entry name" value="Porins"/>
    <property type="match status" value="1"/>
</dbReference>
<comment type="caution">
    <text evidence="1">The sequence shown here is derived from an EMBL/GenBank/DDBJ whole genome shotgun (WGS) entry which is preliminary data.</text>
</comment>
<sequence>MRLYQSVLFLLTFFFIQFYPHQTYSQTDLEFGGYLQAWYIANHDEDVLYTSTGNLPVLNVQTEHSSSFKIRRARLTAKGTISETFSIRSWVELTAENRSLLDLYLDAKLSEKLTLRSGQMVMPGQSYDTSRHFSSKLLLVERPSVTTKISSMMGYNAFRDVGVVAFGTLGKLWYGIQISNGLGRIHQPGFTFFDRNFGSGLIGGRVDYEIIEGVELGAHLSTNQQRNLIQHGSEPIDINRTSWSLRASFENLLLTGFFANAEYISFNSNDDNWEISSTPGEPFSLSGFYALTGYNITQNWNISARFDQLKGNSDNFSSNQYTFGVTRLIHLDSTEIARLHLDYSFSESGPMNLNESMVVLALQLKFIP</sequence>